<feature type="region of interest" description="Disordered" evidence="1">
    <location>
        <begin position="234"/>
        <end position="260"/>
    </location>
</feature>
<feature type="region of interest" description="Disordered" evidence="1">
    <location>
        <begin position="1"/>
        <end position="21"/>
    </location>
</feature>
<feature type="compositionally biased region" description="Low complexity" evidence="1">
    <location>
        <begin position="234"/>
        <end position="244"/>
    </location>
</feature>
<dbReference type="VEuPathDB" id="FungiDB:LEMA_P082350.1"/>
<dbReference type="OMA" id="TYYEGAR"/>
<dbReference type="SMART" id="SM00751">
    <property type="entry name" value="BSD"/>
    <property type="match status" value="1"/>
</dbReference>
<feature type="region of interest" description="Disordered" evidence="1">
    <location>
        <begin position="142"/>
        <end position="163"/>
    </location>
</feature>
<evidence type="ECO:0000256" key="1">
    <source>
        <dbReference type="SAM" id="MobiDB-lite"/>
    </source>
</evidence>
<feature type="compositionally biased region" description="Basic and acidic residues" evidence="1">
    <location>
        <begin position="562"/>
        <end position="577"/>
    </location>
</feature>
<dbReference type="EMBL" id="FP929135">
    <property type="protein sequence ID" value="CBX98996.1"/>
    <property type="molecule type" value="Genomic_DNA"/>
</dbReference>
<dbReference type="AlphaFoldDB" id="E5A5V1"/>
<feature type="compositionally biased region" description="Polar residues" evidence="1">
    <location>
        <begin position="145"/>
        <end position="163"/>
    </location>
</feature>
<dbReference type="PANTHER" id="PTHR16019">
    <property type="entry name" value="SYNAPSE-ASSOCIATED PROTEIN"/>
    <property type="match status" value="1"/>
</dbReference>
<proteinExistence type="predicted"/>
<dbReference type="InterPro" id="IPR051494">
    <property type="entry name" value="BSD_domain-containing"/>
</dbReference>
<evidence type="ECO:0000313" key="4">
    <source>
        <dbReference type="Proteomes" id="UP000002668"/>
    </source>
</evidence>
<feature type="compositionally biased region" description="Basic and acidic residues" evidence="1">
    <location>
        <begin position="1"/>
        <end position="14"/>
    </location>
</feature>
<dbReference type="Proteomes" id="UP000002668">
    <property type="component" value="Genome"/>
</dbReference>
<dbReference type="STRING" id="985895.E5A5V1"/>
<dbReference type="HOGENOM" id="CLU_035242_0_0_1"/>
<organism evidence="3 4">
    <name type="scientific">Leptosphaeria maculans (strain JN3 / isolate v23.1.3 / race Av1-4-5-6-7-8)</name>
    <name type="common">Blackleg fungus</name>
    <name type="synonym">Phoma lingam</name>
    <dbReference type="NCBI Taxonomy" id="985895"/>
    <lineage>
        <taxon>Eukaryota</taxon>
        <taxon>Fungi</taxon>
        <taxon>Dikarya</taxon>
        <taxon>Ascomycota</taxon>
        <taxon>Pezizomycotina</taxon>
        <taxon>Dothideomycetes</taxon>
        <taxon>Pleosporomycetidae</taxon>
        <taxon>Pleosporales</taxon>
        <taxon>Pleosporineae</taxon>
        <taxon>Leptosphaeriaceae</taxon>
        <taxon>Plenodomus</taxon>
        <taxon>Plenodomus lingam/Leptosphaeria maculans species complex</taxon>
    </lineage>
</organism>
<feature type="compositionally biased region" description="Basic and acidic residues" evidence="1">
    <location>
        <begin position="245"/>
        <end position="260"/>
    </location>
</feature>
<feature type="region of interest" description="Disordered" evidence="1">
    <location>
        <begin position="447"/>
        <end position="615"/>
    </location>
</feature>
<dbReference type="GeneID" id="13288912"/>
<dbReference type="InterPro" id="IPR005607">
    <property type="entry name" value="BSD_dom"/>
</dbReference>
<feature type="compositionally biased region" description="Acidic residues" evidence="1">
    <location>
        <begin position="500"/>
        <end position="522"/>
    </location>
</feature>
<dbReference type="Pfam" id="PF03909">
    <property type="entry name" value="BSD"/>
    <property type="match status" value="1"/>
</dbReference>
<protein>
    <recommendedName>
        <fullName evidence="2">BSD domain-containing protein</fullName>
    </recommendedName>
</protein>
<feature type="compositionally biased region" description="Low complexity" evidence="1">
    <location>
        <begin position="523"/>
        <end position="558"/>
    </location>
</feature>
<evidence type="ECO:0000259" key="2">
    <source>
        <dbReference type="PROSITE" id="PS50858"/>
    </source>
</evidence>
<sequence>MVTRGRGQDVDAKSPKHMLSPAQPNLGMRMLVVTNAGGDSGRRTAMPVSRSSVYVFCEWRRFPPLLTKLVWAGSGGAACARTAFIPQWTLDAPDPPLQRPRGLTPSKLTPLEEHRPLPNVYPFLSGDTATMDSAYDHIQEESYPQDPTKQQSAGGESTHQETTSNFNAELQDAYKAISSSPWAARLGGFLGTVKKQGEQYYDTASKQYAPLTKNATAGVSSFISHARNLSAHATDAATASSSTDKSTDKAKEEFEVHPDRPESLPADIVKEAENILSRFRFEAKKRLKDIEKAEDAADEALLKFGSNISNFLRDAVTIAPPASGSEAEKNGDVLFESKDSSGKKVVHATRFDAQLHVIHSTIDSFLKDPASPEWEKWKAAFNIDAKTDAIAKDLEKHQELRSAMEKCVPEKVEYGVFWCRYYFLRHVIESEETRRREMLKASAPIAEEEVAWDEDSEDESEDEAKSAAKPSTTSATKPTSPPTTKTTPTPATKPPAKDETSDESEEETSEEEEEESDDDSDDSTPSRPTTATPRTAAAAAKLPTTSSSTTPAANLAASTKTLKPEQPRRSNDEKSVADSDASYDVVSGATSRAPGSPAVEKKKVVDEESDEEDWE</sequence>
<feature type="compositionally biased region" description="Low complexity" evidence="1">
    <location>
        <begin position="467"/>
        <end position="490"/>
    </location>
</feature>
<dbReference type="PROSITE" id="PS50858">
    <property type="entry name" value="BSD"/>
    <property type="match status" value="1"/>
</dbReference>
<accession>E5A5V1</accession>
<evidence type="ECO:0000313" key="3">
    <source>
        <dbReference type="EMBL" id="CBX98996.1"/>
    </source>
</evidence>
<keyword evidence="4" id="KW-1185">Reference proteome</keyword>
<dbReference type="SUPFAM" id="SSF140383">
    <property type="entry name" value="BSD domain-like"/>
    <property type="match status" value="1"/>
</dbReference>
<feature type="domain" description="BSD" evidence="2">
    <location>
        <begin position="377"/>
        <end position="429"/>
    </location>
</feature>
<dbReference type="GO" id="GO:0005737">
    <property type="term" value="C:cytoplasm"/>
    <property type="evidence" value="ECO:0007669"/>
    <property type="project" value="TreeGrafter"/>
</dbReference>
<reference evidence="4" key="1">
    <citation type="journal article" date="2011" name="Nat. Commun.">
        <title>Effector diversification within compartments of the Leptosphaeria maculans genome affected by Repeat-Induced Point mutations.</title>
        <authorList>
            <person name="Rouxel T."/>
            <person name="Grandaubert J."/>
            <person name="Hane J.K."/>
            <person name="Hoede C."/>
            <person name="van de Wouw A.P."/>
            <person name="Couloux A."/>
            <person name="Dominguez V."/>
            <person name="Anthouard V."/>
            <person name="Bally P."/>
            <person name="Bourras S."/>
            <person name="Cozijnsen A.J."/>
            <person name="Ciuffetti L.M."/>
            <person name="Degrave A."/>
            <person name="Dilmaghani A."/>
            <person name="Duret L."/>
            <person name="Fudal I."/>
            <person name="Goodwin S.B."/>
            <person name="Gout L."/>
            <person name="Glaser N."/>
            <person name="Linglin J."/>
            <person name="Kema G.H.J."/>
            <person name="Lapalu N."/>
            <person name="Lawrence C.B."/>
            <person name="May K."/>
            <person name="Meyer M."/>
            <person name="Ollivier B."/>
            <person name="Poulain J."/>
            <person name="Schoch C.L."/>
            <person name="Simon A."/>
            <person name="Spatafora J.W."/>
            <person name="Stachowiak A."/>
            <person name="Turgeon B.G."/>
            <person name="Tyler B.M."/>
            <person name="Vincent D."/>
            <person name="Weissenbach J."/>
            <person name="Amselem J."/>
            <person name="Quesneville H."/>
            <person name="Oliver R.P."/>
            <person name="Wincker P."/>
            <person name="Balesdent M.-H."/>
            <person name="Howlett B.J."/>
        </authorList>
    </citation>
    <scope>NUCLEOTIDE SEQUENCE [LARGE SCALE GENOMIC DNA]</scope>
    <source>
        <strain evidence="4">JN3 / isolate v23.1.3 / race Av1-4-5-6-7-8</strain>
    </source>
</reference>
<name>E5A5V1_LEPMJ</name>
<dbReference type="PANTHER" id="PTHR16019:SF5">
    <property type="entry name" value="BSD DOMAIN-CONTAINING PROTEIN 1"/>
    <property type="match status" value="1"/>
</dbReference>
<gene>
    <name evidence="3" type="ORF">LEMA_P082350.1</name>
</gene>
<dbReference type="eggNOG" id="KOG2690">
    <property type="taxonomic scope" value="Eukaryota"/>
</dbReference>
<dbReference type="Gene3D" id="1.10.3970.10">
    <property type="entry name" value="BSD domain"/>
    <property type="match status" value="1"/>
</dbReference>
<dbReference type="InParanoid" id="E5A5V1"/>
<dbReference type="InterPro" id="IPR035925">
    <property type="entry name" value="BSD_dom_sf"/>
</dbReference>
<feature type="compositionally biased region" description="Acidic residues" evidence="1">
    <location>
        <begin position="447"/>
        <end position="462"/>
    </location>
</feature>
<dbReference type="OrthoDB" id="73788at2759"/>